<comment type="caution">
    <text evidence="2">The sequence shown here is derived from an EMBL/GenBank/DDBJ whole genome shotgun (WGS) entry which is preliminary data.</text>
</comment>
<dbReference type="InterPro" id="IPR038765">
    <property type="entry name" value="Papain-like_cys_pep_sf"/>
</dbReference>
<dbReference type="EMBL" id="JBBWWR010000015">
    <property type="protein sequence ID" value="KAK8950059.1"/>
    <property type="molecule type" value="Genomic_DNA"/>
</dbReference>
<dbReference type="Proteomes" id="UP001412067">
    <property type="component" value="Unassembled WGS sequence"/>
</dbReference>
<feature type="chain" id="PRO_5045324181" evidence="1">
    <location>
        <begin position="22"/>
        <end position="114"/>
    </location>
</feature>
<evidence type="ECO:0000313" key="3">
    <source>
        <dbReference type="Proteomes" id="UP001412067"/>
    </source>
</evidence>
<keyword evidence="1" id="KW-0732">Signal</keyword>
<dbReference type="Gene3D" id="3.90.70.10">
    <property type="entry name" value="Cysteine proteinases"/>
    <property type="match status" value="1"/>
</dbReference>
<protein>
    <submittedName>
        <fullName evidence="2">Uncharacterized protein</fullName>
    </submittedName>
</protein>
<evidence type="ECO:0000256" key="1">
    <source>
        <dbReference type="SAM" id="SignalP"/>
    </source>
</evidence>
<name>A0ABR2LT45_9ASPA</name>
<evidence type="ECO:0000313" key="2">
    <source>
        <dbReference type="EMBL" id="KAK8950059.1"/>
    </source>
</evidence>
<reference evidence="2 3" key="1">
    <citation type="journal article" date="2022" name="Nat. Plants">
        <title>Genomes of leafy and leafless Platanthera orchids illuminate the evolution of mycoheterotrophy.</title>
        <authorList>
            <person name="Li M.H."/>
            <person name="Liu K.W."/>
            <person name="Li Z."/>
            <person name="Lu H.C."/>
            <person name="Ye Q.L."/>
            <person name="Zhang D."/>
            <person name="Wang J.Y."/>
            <person name="Li Y.F."/>
            <person name="Zhong Z.M."/>
            <person name="Liu X."/>
            <person name="Yu X."/>
            <person name="Liu D.K."/>
            <person name="Tu X.D."/>
            <person name="Liu B."/>
            <person name="Hao Y."/>
            <person name="Liao X.Y."/>
            <person name="Jiang Y.T."/>
            <person name="Sun W.H."/>
            <person name="Chen J."/>
            <person name="Chen Y.Q."/>
            <person name="Ai Y."/>
            <person name="Zhai J.W."/>
            <person name="Wu S.S."/>
            <person name="Zhou Z."/>
            <person name="Hsiao Y.Y."/>
            <person name="Wu W.L."/>
            <person name="Chen Y.Y."/>
            <person name="Lin Y.F."/>
            <person name="Hsu J.L."/>
            <person name="Li C.Y."/>
            <person name="Wang Z.W."/>
            <person name="Zhao X."/>
            <person name="Zhong W.Y."/>
            <person name="Ma X.K."/>
            <person name="Ma L."/>
            <person name="Huang J."/>
            <person name="Chen G.Z."/>
            <person name="Huang M.Z."/>
            <person name="Huang L."/>
            <person name="Peng D.H."/>
            <person name="Luo Y.B."/>
            <person name="Zou S.Q."/>
            <person name="Chen S.P."/>
            <person name="Lan S."/>
            <person name="Tsai W.C."/>
            <person name="Van de Peer Y."/>
            <person name="Liu Z.J."/>
        </authorList>
    </citation>
    <scope>NUCLEOTIDE SEQUENCE [LARGE SCALE GENOMIC DNA]</scope>
    <source>
        <strain evidence="2">Lor288</strain>
    </source>
</reference>
<organism evidence="2 3">
    <name type="scientific">Platanthera guangdongensis</name>
    <dbReference type="NCBI Taxonomy" id="2320717"/>
    <lineage>
        <taxon>Eukaryota</taxon>
        <taxon>Viridiplantae</taxon>
        <taxon>Streptophyta</taxon>
        <taxon>Embryophyta</taxon>
        <taxon>Tracheophyta</taxon>
        <taxon>Spermatophyta</taxon>
        <taxon>Magnoliopsida</taxon>
        <taxon>Liliopsida</taxon>
        <taxon>Asparagales</taxon>
        <taxon>Orchidaceae</taxon>
        <taxon>Orchidoideae</taxon>
        <taxon>Orchideae</taxon>
        <taxon>Orchidinae</taxon>
        <taxon>Platanthera</taxon>
    </lineage>
</organism>
<gene>
    <name evidence="2" type="ORF">KSP40_PGU000021</name>
</gene>
<accession>A0ABR2LT45</accession>
<proteinExistence type="predicted"/>
<sequence length="114" mass="12795">MRVSISTVCLFLLTGARKVSLTVSKIKANAGVTGHSQQWRRWREFINQDKKVDLFVGVASSSPRQDEKGCHGSYVDVFDFVQKNGFTFEAAYPYMTKDGKCTVKIKLILISKDA</sequence>
<keyword evidence="3" id="KW-1185">Reference proteome</keyword>
<feature type="signal peptide" evidence="1">
    <location>
        <begin position="1"/>
        <end position="21"/>
    </location>
</feature>
<dbReference type="SUPFAM" id="SSF54001">
    <property type="entry name" value="Cysteine proteinases"/>
    <property type="match status" value="1"/>
</dbReference>